<feature type="domain" description="PAC" evidence="7">
    <location>
        <begin position="356"/>
        <end position="408"/>
    </location>
</feature>
<evidence type="ECO:0000259" key="7">
    <source>
        <dbReference type="PROSITE" id="PS50113"/>
    </source>
</evidence>
<reference evidence="8 9" key="1">
    <citation type="submission" date="2019-07" db="EMBL/GenBank/DDBJ databases">
        <title>The draft genome sequence of Aquimarina algiphila M91.</title>
        <authorList>
            <person name="Meng X."/>
        </authorList>
    </citation>
    <scope>NUCLEOTIDE SEQUENCE [LARGE SCALE GENOMIC DNA]</scope>
    <source>
        <strain evidence="8 9">M91</strain>
    </source>
</reference>
<feature type="domain" description="PAC" evidence="7">
    <location>
        <begin position="107"/>
        <end position="159"/>
    </location>
</feature>
<dbReference type="SMART" id="SM00091">
    <property type="entry name" value="PAS"/>
    <property type="match status" value="4"/>
</dbReference>
<comment type="catalytic activity">
    <reaction evidence="1">
        <text>ATP + protein L-histidine = ADP + protein N-phospho-L-histidine.</text>
        <dbReference type="EC" id="2.7.13.3"/>
    </reaction>
</comment>
<dbReference type="PANTHER" id="PTHR43304">
    <property type="entry name" value="PHYTOCHROME-LIKE PROTEIN CPH1"/>
    <property type="match status" value="1"/>
</dbReference>
<evidence type="ECO:0000313" key="9">
    <source>
        <dbReference type="Proteomes" id="UP000318833"/>
    </source>
</evidence>
<evidence type="ECO:0000256" key="4">
    <source>
        <dbReference type="ARBA" id="ARBA00022679"/>
    </source>
</evidence>
<dbReference type="AlphaFoldDB" id="A0A554VLW5"/>
<comment type="caution">
    <text evidence="8">The sequence shown here is derived from an EMBL/GenBank/DDBJ whole genome shotgun (WGS) entry which is preliminary data.</text>
</comment>
<dbReference type="Gene3D" id="3.30.450.20">
    <property type="entry name" value="PAS domain"/>
    <property type="match status" value="5"/>
</dbReference>
<protein>
    <recommendedName>
        <fullName evidence="2">histidine kinase</fullName>
        <ecNumber evidence="2">2.7.13.3</ecNumber>
    </recommendedName>
</protein>
<evidence type="ECO:0000256" key="1">
    <source>
        <dbReference type="ARBA" id="ARBA00000085"/>
    </source>
</evidence>
<proteinExistence type="predicted"/>
<feature type="domain" description="PAS" evidence="6">
    <location>
        <begin position="409"/>
        <end position="479"/>
    </location>
</feature>
<dbReference type="CDD" id="cd00130">
    <property type="entry name" value="PAS"/>
    <property type="match status" value="5"/>
</dbReference>
<dbReference type="OrthoDB" id="5522855at2"/>
<keyword evidence="9" id="KW-1185">Reference proteome</keyword>
<dbReference type="SMART" id="SM00086">
    <property type="entry name" value="PAC"/>
    <property type="match status" value="5"/>
</dbReference>
<accession>A0A554VLW5</accession>
<feature type="domain" description="PAC" evidence="7">
    <location>
        <begin position="483"/>
        <end position="535"/>
    </location>
</feature>
<feature type="domain" description="PAC" evidence="7">
    <location>
        <begin position="625"/>
        <end position="676"/>
    </location>
</feature>
<gene>
    <name evidence="8" type="ORF">FOF46_09910</name>
</gene>
<dbReference type="Proteomes" id="UP000318833">
    <property type="component" value="Unassembled WGS sequence"/>
</dbReference>
<dbReference type="Pfam" id="PF08448">
    <property type="entry name" value="PAS_4"/>
    <property type="match status" value="1"/>
</dbReference>
<name>A0A554VLW5_9FLAO</name>
<evidence type="ECO:0000256" key="3">
    <source>
        <dbReference type="ARBA" id="ARBA00022553"/>
    </source>
</evidence>
<dbReference type="EC" id="2.7.13.3" evidence="2"/>
<dbReference type="PROSITE" id="PS50112">
    <property type="entry name" value="PAS"/>
    <property type="match status" value="2"/>
</dbReference>
<evidence type="ECO:0000256" key="2">
    <source>
        <dbReference type="ARBA" id="ARBA00012438"/>
    </source>
</evidence>
<dbReference type="InterPro" id="IPR000014">
    <property type="entry name" value="PAS"/>
</dbReference>
<keyword evidence="3" id="KW-0597">Phosphoprotein</keyword>
<evidence type="ECO:0000313" key="8">
    <source>
        <dbReference type="EMBL" id="TSE09174.1"/>
    </source>
</evidence>
<dbReference type="InterPro" id="IPR013656">
    <property type="entry name" value="PAS_4"/>
</dbReference>
<evidence type="ECO:0000256" key="5">
    <source>
        <dbReference type="ARBA" id="ARBA00022777"/>
    </source>
</evidence>
<organism evidence="8 9">
    <name type="scientific">Aquimarina algiphila</name>
    <dbReference type="NCBI Taxonomy" id="2047982"/>
    <lineage>
        <taxon>Bacteria</taxon>
        <taxon>Pseudomonadati</taxon>
        <taxon>Bacteroidota</taxon>
        <taxon>Flavobacteriia</taxon>
        <taxon>Flavobacteriales</taxon>
        <taxon>Flavobacteriaceae</taxon>
        <taxon>Aquimarina</taxon>
    </lineage>
</organism>
<dbReference type="InterPro" id="IPR052162">
    <property type="entry name" value="Sensor_kinase/Photoreceptor"/>
</dbReference>
<keyword evidence="5" id="KW-0418">Kinase</keyword>
<dbReference type="EMBL" id="VLNR01000016">
    <property type="protein sequence ID" value="TSE09174.1"/>
    <property type="molecule type" value="Genomic_DNA"/>
</dbReference>
<sequence length="698" mass="81795">MYQNSKQSLGTVEYDENYLKEELYNLLKQDKSIFDFIQNSALDGLWFWDLEYPENEWMNPKFWITLGYDPNQMPHLSSTWQNIINQDDLALALDNFNDHCEDPSCPYDQIVRYTHKLGHTVWIHCRGIIIRDSKGKPTRMLGAHTDVTKLKKTELKLRHQVERYQHIIESTDLGTWEWNMQIDRLICNERWAEILGFTLLELEPITMDTFKKSIHPSDLEKFEKNVAQHFIGETLFYKFEVRVKHKNGEWIWVLNRGKIVSWTKQDEPEWIIRSLQEITQSKKDLEKHKLFIEQAPSAIAMFDKNMCYIAHSKKWKVDYSISEENIIGKSHYEIFPEIGENWKKDHQNCLSGKILSSDEDRFEREDGSVQWLSWKLHPWYKSNNEVGGIIMLTTDITKIKDTEIQLRLSEKKFRENFENAAIGMAILDLKGKWLEVNDTLCSIVGYTSEELLGLTFQDITYSDDLSKDLELFQELLDGDRSYYHMEKRYLHKKGHIVHVILSASIIRDENEKPLYFISQITDITLRVNANQKLKETLAQLEGVLEASTQVSIIETNLEGVITKFNKGAENLLGYKRDEVINKETVKLIHLDEEVLEYGYELSKELGKEINGYDIIETPLNRQKHLNKEWTYVKKDGTKFPVQLATTAIKINNSITGYLRVATNISEIKEVEKEIKSLLQVAMNKTRDSKTLLISYLII</sequence>
<dbReference type="InterPro" id="IPR000700">
    <property type="entry name" value="PAS-assoc_C"/>
</dbReference>
<evidence type="ECO:0000259" key="6">
    <source>
        <dbReference type="PROSITE" id="PS50112"/>
    </source>
</evidence>
<dbReference type="PROSITE" id="PS50113">
    <property type="entry name" value="PAC"/>
    <property type="match status" value="4"/>
</dbReference>
<dbReference type="InterPro" id="IPR001610">
    <property type="entry name" value="PAC"/>
</dbReference>
<keyword evidence="4" id="KW-0808">Transferase</keyword>
<dbReference type="SUPFAM" id="SSF55785">
    <property type="entry name" value="PYP-like sensor domain (PAS domain)"/>
    <property type="match status" value="5"/>
</dbReference>
<dbReference type="InterPro" id="IPR013655">
    <property type="entry name" value="PAS_fold_3"/>
</dbReference>
<dbReference type="Pfam" id="PF08447">
    <property type="entry name" value="PAS_3"/>
    <property type="match status" value="3"/>
</dbReference>
<dbReference type="RefSeq" id="WP_143916348.1">
    <property type="nucleotide sequence ID" value="NZ_CANMIK010000016.1"/>
</dbReference>
<feature type="domain" description="PAS" evidence="6">
    <location>
        <begin position="536"/>
        <end position="592"/>
    </location>
</feature>
<dbReference type="GO" id="GO:0004673">
    <property type="term" value="F:protein histidine kinase activity"/>
    <property type="evidence" value="ECO:0007669"/>
    <property type="project" value="UniProtKB-EC"/>
</dbReference>
<dbReference type="NCBIfam" id="TIGR00229">
    <property type="entry name" value="sensory_box"/>
    <property type="match status" value="5"/>
</dbReference>
<dbReference type="InterPro" id="IPR035965">
    <property type="entry name" value="PAS-like_dom_sf"/>
</dbReference>
<dbReference type="PANTHER" id="PTHR43304:SF1">
    <property type="entry name" value="PAC DOMAIN-CONTAINING PROTEIN"/>
    <property type="match status" value="1"/>
</dbReference>
<dbReference type="Pfam" id="PF13426">
    <property type="entry name" value="PAS_9"/>
    <property type="match status" value="1"/>
</dbReference>